<dbReference type="NCBIfam" id="TIGR00459">
    <property type="entry name" value="aspS_bact"/>
    <property type="match status" value="1"/>
</dbReference>
<reference evidence="10 13" key="2">
    <citation type="submission" date="2016-09" db="EMBL/GenBank/DDBJ databases">
        <authorList>
            <consortium name="Pathogen Informatics"/>
        </authorList>
    </citation>
    <scope>NUCLEOTIDE SEQUENCE [LARGE SCALE GENOMIC DNA]</scope>
    <source>
        <strain evidence="10 13">82B</strain>
    </source>
</reference>
<dbReference type="RefSeq" id="WP_069996275.1">
    <property type="nucleotide sequence ID" value="NZ_FMPG01000001.1"/>
</dbReference>
<dbReference type="SUPFAM" id="SSF55261">
    <property type="entry name" value="GAD domain-like"/>
    <property type="match status" value="1"/>
</dbReference>
<dbReference type="EMBL" id="FMPG01000001">
    <property type="protein sequence ID" value="SCS26956.1"/>
    <property type="molecule type" value="Genomic_DNA"/>
</dbReference>
<dbReference type="EC" id="6.1.1.12" evidence="8"/>
<sequence>MSKRTTYCGLVTEALLDQEVTLKGWVHNRRDLGGLIFVDLRDREGYVQTVFNPDFSEEALKVAETVRSEYVVEVKGLVKKRDPQTVNPKIATGQVEVQVSDITIINKSETPPFAINEENQNVDENIRLKYRYLDLRRQELAQTFKMRHQTTRAIRQYLDKEGFFDIETPVLTKSTPEGARDYLVPSRVHDGEFYALPQSPQIFKQLLMISGFDKYYQIVKCFRDEDLRADRQPEFTQVDIEMSFVDQEDVMDMGEEMLQNVVKEVKDVEVPRPFPRMTYAEAMERYGSDKPDTRFDMELINVSELGEIMDFKVFKDTVNQNGQVKAIVAKGAADQYTRKDIDALTEFVNIYGAKGLAWVKVVDEGLNGPIARFFETDHIEKLKSLTAAEAGDLVLFVADKPEVVAQSLGALRLKLAKELKLIDESKLNFLWVTDWPLLEYDEDLKRYTAAHHPFTAPKQEDIEKLDHEPENAQANAYDVVLNGYELGGGSIRIHNADLQSKMFEVLGFTEEQAQEQFGFLLDAFKYGAPPHGGIALGLDRLVMLLTGRTNLRDTIAFPKTASATCLLTDAPSEVSDNQLEELSLRIRH</sequence>
<dbReference type="GO" id="GO:0005524">
    <property type="term" value="F:ATP binding"/>
    <property type="evidence" value="ECO:0007669"/>
    <property type="project" value="UniProtKB-UniRule"/>
</dbReference>
<dbReference type="Pfam" id="PF00152">
    <property type="entry name" value="tRNA-synt_2"/>
    <property type="match status" value="1"/>
</dbReference>
<dbReference type="EMBL" id="FMPI01000018">
    <property type="protein sequence ID" value="SCT29804.1"/>
    <property type="molecule type" value="Genomic_DNA"/>
</dbReference>
<dbReference type="GO" id="GO:0005737">
    <property type="term" value="C:cytoplasm"/>
    <property type="evidence" value="ECO:0007669"/>
    <property type="project" value="UniProtKB-SubCell"/>
</dbReference>
<evidence type="ECO:0000313" key="13">
    <source>
        <dbReference type="Proteomes" id="UP000095768"/>
    </source>
</evidence>
<dbReference type="InterPro" id="IPR002312">
    <property type="entry name" value="Asp/Asn-tRNA-synth_IIb"/>
</dbReference>
<dbReference type="PANTHER" id="PTHR22594:SF5">
    <property type="entry name" value="ASPARTATE--TRNA LIGASE, MITOCHONDRIAL"/>
    <property type="match status" value="1"/>
</dbReference>
<dbReference type="Pfam" id="PF01336">
    <property type="entry name" value="tRNA_anti-codon"/>
    <property type="match status" value="1"/>
</dbReference>
<dbReference type="GO" id="GO:0003676">
    <property type="term" value="F:nucleic acid binding"/>
    <property type="evidence" value="ECO:0007669"/>
    <property type="project" value="InterPro"/>
</dbReference>
<dbReference type="CDD" id="cd04317">
    <property type="entry name" value="EcAspRS_like_N"/>
    <property type="match status" value="1"/>
</dbReference>
<evidence type="ECO:0000256" key="2">
    <source>
        <dbReference type="ARBA" id="ARBA00022490"/>
    </source>
</evidence>
<comment type="subunit">
    <text evidence="8">Homodimer.</text>
</comment>
<feature type="binding site" evidence="8">
    <location>
        <position position="492"/>
    </location>
    <ligand>
        <name>L-aspartate</name>
        <dbReference type="ChEBI" id="CHEBI:29991"/>
    </ligand>
</feature>
<reference evidence="11 12" key="1">
    <citation type="submission" date="2016-09" db="EMBL/GenBank/DDBJ databases">
        <authorList>
            <consortium name="Pathogen Informatics"/>
            <person name="Sun Q."/>
            <person name="Inoue M."/>
        </authorList>
    </citation>
    <scope>NUCLEOTIDE SEQUENCE [LARGE SCALE GENOMIC DNA]</scope>
    <source>
        <strain evidence="11 12">82C</strain>
    </source>
</reference>
<keyword evidence="5 8" id="KW-0067">ATP-binding</keyword>
<evidence type="ECO:0000256" key="4">
    <source>
        <dbReference type="ARBA" id="ARBA00022741"/>
    </source>
</evidence>
<dbReference type="Gene3D" id="3.30.930.10">
    <property type="entry name" value="Bira Bifunctional Protein, Domain 2"/>
    <property type="match status" value="1"/>
</dbReference>
<evidence type="ECO:0000313" key="10">
    <source>
        <dbReference type="EMBL" id="SCS26956.1"/>
    </source>
</evidence>
<comment type="similarity">
    <text evidence="1 8">Belongs to the class-II aminoacyl-tRNA synthetase family. Type 1 subfamily.</text>
</comment>
<keyword evidence="7 8" id="KW-0030">Aminoacyl-tRNA synthetase</keyword>
<dbReference type="SUPFAM" id="SSF55681">
    <property type="entry name" value="Class II aaRS and biotin synthetases"/>
    <property type="match status" value="1"/>
</dbReference>
<dbReference type="GO" id="GO:0016740">
    <property type="term" value="F:transferase activity"/>
    <property type="evidence" value="ECO:0007669"/>
    <property type="project" value="UniProtKB-ARBA"/>
</dbReference>
<feature type="binding site" evidence="8">
    <location>
        <position position="451"/>
    </location>
    <ligand>
        <name>L-aspartate</name>
        <dbReference type="ChEBI" id="CHEBI:29991"/>
    </ligand>
</feature>
<dbReference type="GO" id="GO:0004815">
    <property type="term" value="F:aspartate-tRNA ligase activity"/>
    <property type="evidence" value="ECO:0007669"/>
    <property type="project" value="UniProtKB-UniRule"/>
</dbReference>
<accession>A0A1D4Q3N0</accession>
<protein>
    <recommendedName>
        <fullName evidence="8">Aspartate--tRNA ligase</fullName>
        <ecNumber evidence="8">6.1.1.12</ecNumber>
    </recommendedName>
    <alternativeName>
        <fullName evidence="8">Aspartyl-tRNA synthetase</fullName>
        <shortName evidence="8">AspRS</shortName>
    </alternativeName>
</protein>
<keyword evidence="3 8" id="KW-0436">Ligase</keyword>
<evidence type="ECO:0000256" key="3">
    <source>
        <dbReference type="ARBA" id="ARBA00022598"/>
    </source>
</evidence>
<keyword evidence="4 8" id="KW-0547">Nucleotide-binding</keyword>
<keyword evidence="12" id="KW-1185">Reference proteome</keyword>
<comment type="function">
    <text evidence="8">Catalyzes the attachment of L-aspartate to tRNA(Asp) in a two-step reaction: L-aspartate is first activated by ATP to form Asp-AMP and then transferred to the acceptor end of tRNA(Asp).</text>
</comment>
<dbReference type="GO" id="GO:0006422">
    <property type="term" value="P:aspartyl-tRNA aminoacylation"/>
    <property type="evidence" value="ECO:0007669"/>
    <property type="project" value="UniProtKB-UniRule"/>
</dbReference>
<keyword evidence="2 8" id="KW-0963">Cytoplasm</keyword>
<evidence type="ECO:0000256" key="8">
    <source>
        <dbReference type="HAMAP-Rule" id="MF_00044"/>
    </source>
</evidence>
<evidence type="ECO:0000259" key="9">
    <source>
        <dbReference type="PROSITE" id="PS50862"/>
    </source>
</evidence>
<dbReference type="InterPro" id="IPR006195">
    <property type="entry name" value="aa-tRNA-synth_II"/>
</dbReference>
<dbReference type="InterPro" id="IPR004524">
    <property type="entry name" value="Asp-tRNA-ligase_1"/>
</dbReference>
<dbReference type="InterPro" id="IPR004115">
    <property type="entry name" value="GAD-like_sf"/>
</dbReference>
<feature type="domain" description="Aminoacyl-transfer RNA synthetases class-II family profile" evidence="9">
    <location>
        <begin position="144"/>
        <end position="558"/>
    </location>
</feature>
<evidence type="ECO:0000313" key="11">
    <source>
        <dbReference type="EMBL" id="SCT29804.1"/>
    </source>
</evidence>
<dbReference type="InterPro" id="IPR047090">
    <property type="entry name" value="AspRS_core"/>
</dbReference>
<dbReference type="SUPFAM" id="SSF50249">
    <property type="entry name" value="Nucleic acid-binding proteins"/>
    <property type="match status" value="1"/>
</dbReference>
<feature type="binding site" evidence="8">
    <location>
        <begin position="537"/>
        <end position="540"/>
    </location>
    <ligand>
        <name>ATP</name>
        <dbReference type="ChEBI" id="CHEBI:30616"/>
    </ligand>
</feature>
<keyword evidence="6 8" id="KW-0648">Protein biosynthesis</keyword>
<feature type="binding site" evidence="8">
    <location>
        <position position="223"/>
    </location>
    <ligand>
        <name>L-aspartate</name>
        <dbReference type="ChEBI" id="CHEBI:29991"/>
    </ligand>
</feature>
<dbReference type="PRINTS" id="PR01042">
    <property type="entry name" value="TRNASYNTHASP"/>
</dbReference>
<dbReference type="NCBIfam" id="NF001750">
    <property type="entry name" value="PRK00476.1"/>
    <property type="match status" value="1"/>
</dbReference>
<evidence type="ECO:0000256" key="1">
    <source>
        <dbReference type="ARBA" id="ARBA00006303"/>
    </source>
</evidence>
<dbReference type="InterPro" id="IPR047089">
    <property type="entry name" value="Asp-tRNA-ligase_1_N"/>
</dbReference>
<evidence type="ECO:0000313" key="12">
    <source>
        <dbReference type="Proteomes" id="UP000095412"/>
    </source>
</evidence>
<feature type="binding site" evidence="8">
    <location>
        <position position="232"/>
    </location>
    <ligand>
        <name>ATP</name>
        <dbReference type="ChEBI" id="CHEBI:30616"/>
    </ligand>
</feature>
<dbReference type="AlphaFoldDB" id="A0A1D4Q3N0"/>
<feature type="region of interest" description="Aspartate" evidence="8">
    <location>
        <begin position="201"/>
        <end position="204"/>
    </location>
</feature>
<dbReference type="Proteomes" id="UP000095412">
    <property type="component" value="Unassembled WGS sequence"/>
</dbReference>
<dbReference type="PROSITE" id="PS50862">
    <property type="entry name" value="AA_TRNA_LIGASE_II"/>
    <property type="match status" value="1"/>
</dbReference>
<dbReference type="Pfam" id="PF02938">
    <property type="entry name" value="GAD"/>
    <property type="match status" value="1"/>
</dbReference>
<evidence type="ECO:0000256" key="6">
    <source>
        <dbReference type="ARBA" id="ARBA00022917"/>
    </source>
</evidence>
<name>A0A1D4Q3N0_9STAP</name>
<gene>
    <name evidence="8 10" type="primary">aspS</name>
    <name evidence="10" type="ORF">SAMEA2297795_00114</name>
    <name evidence="11" type="ORF">SAMEA2297796_02115</name>
</gene>
<dbReference type="InterPro" id="IPR012340">
    <property type="entry name" value="NA-bd_OB-fold"/>
</dbReference>
<evidence type="ECO:0000256" key="7">
    <source>
        <dbReference type="ARBA" id="ARBA00023146"/>
    </source>
</evidence>
<dbReference type="CDD" id="cd00777">
    <property type="entry name" value="AspRS_core"/>
    <property type="match status" value="1"/>
</dbReference>
<dbReference type="InterPro" id="IPR004364">
    <property type="entry name" value="Aa-tRNA-synt_II"/>
</dbReference>
<dbReference type="InterPro" id="IPR045864">
    <property type="entry name" value="aa-tRNA-synth_II/BPL/LPL"/>
</dbReference>
<comment type="subcellular location">
    <subcellularLocation>
        <location evidence="8">Cytoplasm</location>
    </subcellularLocation>
</comment>
<dbReference type="InterPro" id="IPR029351">
    <property type="entry name" value="GAD_dom"/>
</dbReference>
<dbReference type="Gene3D" id="3.30.1360.30">
    <property type="entry name" value="GAD-like domain"/>
    <property type="match status" value="1"/>
</dbReference>
<dbReference type="GO" id="GO:0140096">
    <property type="term" value="F:catalytic activity, acting on a protein"/>
    <property type="evidence" value="ECO:0007669"/>
    <property type="project" value="UniProtKB-ARBA"/>
</dbReference>
<proteinExistence type="inferred from homology"/>
<dbReference type="InterPro" id="IPR004365">
    <property type="entry name" value="NA-bd_OB_tRNA"/>
</dbReference>
<dbReference type="PANTHER" id="PTHR22594">
    <property type="entry name" value="ASPARTYL/LYSYL-TRNA SYNTHETASE"/>
    <property type="match status" value="1"/>
</dbReference>
<evidence type="ECO:0000256" key="5">
    <source>
        <dbReference type="ARBA" id="ARBA00022840"/>
    </source>
</evidence>
<feature type="binding site" evidence="8">
    <location>
        <position position="485"/>
    </location>
    <ligand>
        <name>ATP</name>
        <dbReference type="ChEBI" id="CHEBI:30616"/>
    </ligand>
</feature>
<dbReference type="OrthoDB" id="9802326at2"/>
<dbReference type="Proteomes" id="UP000095768">
    <property type="component" value="Unassembled WGS sequence"/>
</dbReference>
<dbReference type="Gene3D" id="2.40.50.140">
    <property type="entry name" value="Nucleic acid-binding proteins"/>
    <property type="match status" value="1"/>
</dbReference>
<comment type="catalytic activity">
    <reaction evidence="8">
        <text>tRNA(Asp) + L-aspartate + ATP = L-aspartyl-tRNA(Asp) + AMP + diphosphate</text>
        <dbReference type="Rhea" id="RHEA:19649"/>
        <dbReference type="Rhea" id="RHEA-COMP:9660"/>
        <dbReference type="Rhea" id="RHEA-COMP:9678"/>
        <dbReference type="ChEBI" id="CHEBI:29991"/>
        <dbReference type="ChEBI" id="CHEBI:30616"/>
        <dbReference type="ChEBI" id="CHEBI:33019"/>
        <dbReference type="ChEBI" id="CHEBI:78442"/>
        <dbReference type="ChEBI" id="CHEBI:78516"/>
        <dbReference type="ChEBI" id="CHEBI:456215"/>
        <dbReference type="EC" id="6.1.1.12"/>
    </reaction>
</comment>
<dbReference type="HAMAP" id="MF_00044">
    <property type="entry name" value="Asp_tRNA_synth_type1"/>
    <property type="match status" value="1"/>
</dbReference>
<comment type="caution">
    <text evidence="8">Lacks conserved residue(s) required for the propagation of feature annotation.</text>
</comment>
<organism evidence="10 13">
    <name type="scientific">Staphylococcus caeli</name>
    <dbReference type="NCBI Taxonomy" id="2201815"/>
    <lineage>
        <taxon>Bacteria</taxon>
        <taxon>Bacillati</taxon>
        <taxon>Bacillota</taxon>
        <taxon>Bacilli</taxon>
        <taxon>Bacillales</taxon>
        <taxon>Staphylococcaceae</taxon>
        <taxon>Staphylococcus</taxon>
    </lineage>
</organism>
<feature type="binding site" evidence="8">
    <location>
        <begin position="223"/>
        <end position="225"/>
    </location>
    <ligand>
        <name>ATP</name>
        <dbReference type="ChEBI" id="CHEBI:30616"/>
    </ligand>
</feature>
<feature type="binding site" evidence="8">
    <location>
        <position position="177"/>
    </location>
    <ligand>
        <name>L-aspartate</name>
        <dbReference type="ChEBI" id="CHEBI:29991"/>
    </ligand>
</feature>